<reference evidence="1 2" key="1">
    <citation type="journal article" date="2018" name="Sci. Rep.">
        <title>Genomic signatures of local adaptation to the degree of environmental predictability in rotifers.</title>
        <authorList>
            <person name="Franch-Gras L."/>
            <person name="Hahn C."/>
            <person name="Garcia-Roger E.M."/>
            <person name="Carmona M.J."/>
            <person name="Serra M."/>
            <person name="Gomez A."/>
        </authorList>
    </citation>
    <scope>NUCLEOTIDE SEQUENCE [LARGE SCALE GENOMIC DNA]</scope>
    <source>
        <strain evidence="1">HYR1</strain>
    </source>
</reference>
<evidence type="ECO:0008006" key="3">
    <source>
        <dbReference type="Google" id="ProtNLM"/>
    </source>
</evidence>
<feature type="non-terminal residue" evidence="1">
    <location>
        <position position="1"/>
    </location>
</feature>
<organism evidence="1 2">
    <name type="scientific">Brachionus plicatilis</name>
    <name type="common">Marine rotifer</name>
    <name type="synonym">Brachionus muelleri</name>
    <dbReference type="NCBI Taxonomy" id="10195"/>
    <lineage>
        <taxon>Eukaryota</taxon>
        <taxon>Metazoa</taxon>
        <taxon>Spiralia</taxon>
        <taxon>Gnathifera</taxon>
        <taxon>Rotifera</taxon>
        <taxon>Eurotatoria</taxon>
        <taxon>Monogononta</taxon>
        <taxon>Pseudotrocha</taxon>
        <taxon>Ploima</taxon>
        <taxon>Brachionidae</taxon>
        <taxon>Brachionus</taxon>
    </lineage>
</organism>
<dbReference type="Proteomes" id="UP000276133">
    <property type="component" value="Unassembled WGS sequence"/>
</dbReference>
<sequence>GHDRVHFINGIQMLASNGLDSPAGRTRNNHLAIERQLVRSCGVRHNFFVNRTAGYWNSLDLETRITKNTNKFKNRIDELLKPF</sequence>
<protein>
    <recommendedName>
        <fullName evidence="3">RNA-directed DNA polymerase from mobile element jockey-like</fullName>
    </recommendedName>
</protein>
<evidence type="ECO:0000313" key="1">
    <source>
        <dbReference type="EMBL" id="RNA22679.1"/>
    </source>
</evidence>
<comment type="caution">
    <text evidence="1">The sequence shown here is derived from an EMBL/GenBank/DDBJ whole genome shotgun (WGS) entry which is preliminary data.</text>
</comment>
<dbReference type="AlphaFoldDB" id="A0A3M7RGS3"/>
<accession>A0A3M7RGS3</accession>
<dbReference type="EMBL" id="REGN01003414">
    <property type="protein sequence ID" value="RNA22679.1"/>
    <property type="molecule type" value="Genomic_DNA"/>
</dbReference>
<keyword evidence="2" id="KW-1185">Reference proteome</keyword>
<evidence type="ECO:0000313" key="2">
    <source>
        <dbReference type="Proteomes" id="UP000276133"/>
    </source>
</evidence>
<gene>
    <name evidence="1" type="ORF">BpHYR1_044411</name>
</gene>
<proteinExistence type="predicted"/>
<name>A0A3M7RGS3_BRAPC</name>